<keyword evidence="6" id="KW-1185">Reference proteome</keyword>
<dbReference type="Proteomes" id="UP000631114">
    <property type="component" value="Unassembled WGS sequence"/>
</dbReference>
<dbReference type="PANTHER" id="PTHR11685">
    <property type="entry name" value="RBR FAMILY RING FINGER AND IBR DOMAIN-CONTAINING"/>
    <property type="match status" value="1"/>
</dbReference>
<dbReference type="InterPro" id="IPR031127">
    <property type="entry name" value="E3_UB_ligase_RBR"/>
</dbReference>
<dbReference type="GO" id="GO:0016567">
    <property type="term" value="P:protein ubiquitination"/>
    <property type="evidence" value="ECO:0007669"/>
    <property type="project" value="InterPro"/>
</dbReference>
<dbReference type="AlphaFoldDB" id="A0A835MA01"/>
<evidence type="ECO:0000259" key="4">
    <source>
        <dbReference type="PROSITE" id="PS50089"/>
    </source>
</evidence>
<comment type="caution">
    <text evidence="5">The sequence shown here is derived from an EMBL/GenBank/DDBJ whole genome shotgun (WGS) entry which is preliminary data.</text>
</comment>
<name>A0A835MA01_9MAGN</name>
<comment type="function">
    <text evidence="1">Might act as an E3 ubiquitin-protein ligase, or as part of E3 complex, which accepts ubiquitin from specific E2 ubiquitin-conjugating enzymes and then transfers it to substrates.</text>
</comment>
<reference evidence="5 6" key="1">
    <citation type="submission" date="2020-10" db="EMBL/GenBank/DDBJ databases">
        <title>The Coptis chinensis genome and diversification of protoberbering-type alkaloids.</title>
        <authorList>
            <person name="Wang B."/>
            <person name="Shu S."/>
            <person name="Song C."/>
            <person name="Liu Y."/>
        </authorList>
    </citation>
    <scope>NUCLEOTIDE SEQUENCE [LARGE SCALE GENOMIC DNA]</scope>
    <source>
        <strain evidence="5">HL-2020</strain>
        <tissue evidence="5">Leaf</tissue>
    </source>
</reference>
<dbReference type="Gene3D" id="1.20.120.1750">
    <property type="match status" value="1"/>
</dbReference>
<feature type="domain" description="RING-type" evidence="4">
    <location>
        <begin position="30"/>
        <end position="77"/>
    </location>
</feature>
<dbReference type="SUPFAM" id="SSF57850">
    <property type="entry name" value="RING/U-box"/>
    <property type="match status" value="2"/>
</dbReference>
<dbReference type="GO" id="GO:0004842">
    <property type="term" value="F:ubiquitin-protein transferase activity"/>
    <property type="evidence" value="ECO:0007669"/>
    <property type="project" value="InterPro"/>
</dbReference>
<keyword evidence="3" id="KW-0863">Zinc-finger</keyword>
<evidence type="ECO:0000313" key="6">
    <source>
        <dbReference type="Proteomes" id="UP000631114"/>
    </source>
</evidence>
<evidence type="ECO:0000256" key="3">
    <source>
        <dbReference type="PROSITE-ProRule" id="PRU00175"/>
    </source>
</evidence>
<proteinExistence type="inferred from homology"/>
<dbReference type="GO" id="GO:0008270">
    <property type="term" value="F:zinc ion binding"/>
    <property type="evidence" value="ECO:0007669"/>
    <property type="project" value="UniProtKB-KW"/>
</dbReference>
<dbReference type="Gene3D" id="3.30.40.10">
    <property type="entry name" value="Zinc/RING finger domain, C3HC4 (zinc finger)"/>
    <property type="match status" value="1"/>
</dbReference>
<dbReference type="InterPro" id="IPR013083">
    <property type="entry name" value="Znf_RING/FYVE/PHD"/>
</dbReference>
<gene>
    <name evidence="5" type="ORF">IFM89_028617</name>
</gene>
<organism evidence="5 6">
    <name type="scientific">Coptis chinensis</name>
    <dbReference type="NCBI Taxonomy" id="261450"/>
    <lineage>
        <taxon>Eukaryota</taxon>
        <taxon>Viridiplantae</taxon>
        <taxon>Streptophyta</taxon>
        <taxon>Embryophyta</taxon>
        <taxon>Tracheophyta</taxon>
        <taxon>Spermatophyta</taxon>
        <taxon>Magnoliopsida</taxon>
        <taxon>Ranunculales</taxon>
        <taxon>Ranunculaceae</taxon>
        <taxon>Coptidoideae</taxon>
        <taxon>Coptis</taxon>
    </lineage>
</organism>
<evidence type="ECO:0000313" key="5">
    <source>
        <dbReference type="EMBL" id="KAF9616151.1"/>
    </source>
</evidence>
<dbReference type="InterPro" id="IPR001841">
    <property type="entry name" value="Znf_RING"/>
</dbReference>
<dbReference type="PROSITE" id="PS50089">
    <property type="entry name" value="ZF_RING_2"/>
    <property type="match status" value="1"/>
</dbReference>
<evidence type="ECO:0000256" key="1">
    <source>
        <dbReference type="ARBA" id="ARBA00003976"/>
    </source>
</evidence>
<comment type="similarity">
    <text evidence="2">Belongs to the RBR family. Ariadne subfamily.</text>
</comment>
<protein>
    <recommendedName>
        <fullName evidence="4">RING-type domain-containing protein</fullName>
    </recommendedName>
</protein>
<keyword evidence="3" id="KW-0479">Metal-binding</keyword>
<keyword evidence="3" id="KW-0862">Zinc</keyword>
<evidence type="ECO:0000256" key="2">
    <source>
        <dbReference type="ARBA" id="ARBA00005884"/>
    </source>
</evidence>
<accession>A0A835MA01</accession>
<sequence>MDSTKQHRTHICEISSIEEECQEDNPSFTCKICIEPFSSSQRFQNKSCYHNSYCKDCVAYYVETKIQEYNMAEIMCPGLDYVRFHGKLVISAPANIETDNGDDILVVNLAVEKEWRKCPGCGMVVERISGCPSIRCRQRPRFHATSAPYFSTLALTSGAASIMMENFFTVNWWKLEDETNLHLTSEQPEIRSMT</sequence>
<dbReference type="EMBL" id="JADFTS010000003">
    <property type="protein sequence ID" value="KAF9616151.1"/>
    <property type="molecule type" value="Genomic_DNA"/>
</dbReference>
<dbReference type="OrthoDB" id="10009520at2759"/>